<dbReference type="EMBL" id="JBBPBN010000034">
    <property type="protein sequence ID" value="KAK9002766.1"/>
    <property type="molecule type" value="Genomic_DNA"/>
</dbReference>
<keyword evidence="5 6" id="KW-0472">Membrane</keyword>
<comment type="caution">
    <text evidence="7">The sequence shown here is derived from an EMBL/GenBank/DDBJ whole genome shotgun (WGS) entry which is preliminary data.</text>
</comment>
<dbReference type="Proteomes" id="UP001396334">
    <property type="component" value="Unassembled WGS sequence"/>
</dbReference>
<dbReference type="Pfam" id="PF11779">
    <property type="entry name" value="SPT_ssu-like"/>
    <property type="match status" value="1"/>
</dbReference>
<sequence>MESMVGLFESLSLCLPLQHFVDGDVEFSFVFALRTAILFLEFTAFEAFKPGSPLVMEDSSCNGILLLFPIGDDITLKRHYWTHESEEAVEATTEHMDDGDDVREWVLKKTRFKVYQHLEPRDFASYRRRAVNPLSSTSTDHLPELRDMNWIQRKIYLYNVTFGLYMLDWWERYLFNTLVIVLMWFVFYNSSRYVTEFCKRHLS</sequence>
<name>A0ABR2QQL7_9ROSI</name>
<reference evidence="7 8" key="1">
    <citation type="journal article" date="2024" name="G3 (Bethesda)">
        <title>Genome assembly of Hibiscus sabdariffa L. provides insights into metabolisms of medicinal natural products.</title>
        <authorList>
            <person name="Kim T."/>
        </authorList>
    </citation>
    <scope>NUCLEOTIDE SEQUENCE [LARGE SCALE GENOMIC DNA]</scope>
    <source>
        <strain evidence="7">TK-2024</strain>
        <tissue evidence="7">Old leaves</tissue>
    </source>
</reference>
<evidence type="ECO:0000313" key="7">
    <source>
        <dbReference type="EMBL" id="KAK9002766.1"/>
    </source>
</evidence>
<evidence type="ECO:0000256" key="1">
    <source>
        <dbReference type="ARBA" id="ARBA00004477"/>
    </source>
</evidence>
<dbReference type="PANTHER" id="PTHR33727">
    <property type="entry name" value="OS07G0446900 PROTEIN"/>
    <property type="match status" value="1"/>
</dbReference>
<organism evidence="7 8">
    <name type="scientific">Hibiscus sabdariffa</name>
    <name type="common">roselle</name>
    <dbReference type="NCBI Taxonomy" id="183260"/>
    <lineage>
        <taxon>Eukaryota</taxon>
        <taxon>Viridiplantae</taxon>
        <taxon>Streptophyta</taxon>
        <taxon>Embryophyta</taxon>
        <taxon>Tracheophyta</taxon>
        <taxon>Spermatophyta</taxon>
        <taxon>Magnoliopsida</taxon>
        <taxon>eudicotyledons</taxon>
        <taxon>Gunneridae</taxon>
        <taxon>Pentapetalae</taxon>
        <taxon>rosids</taxon>
        <taxon>malvids</taxon>
        <taxon>Malvales</taxon>
        <taxon>Malvaceae</taxon>
        <taxon>Malvoideae</taxon>
        <taxon>Hibiscus</taxon>
    </lineage>
</organism>
<evidence type="ECO:0000256" key="4">
    <source>
        <dbReference type="ARBA" id="ARBA00022989"/>
    </source>
</evidence>
<keyword evidence="3" id="KW-0256">Endoplasmic reticulum</keyword>
<gene>
    <name evidence="7" type="ORF">V6N11_060347</name>
</gene>
<keyword evidence="4 6" id="KW-1133">Transmembrane helix</keyword>
<dbReference type="PANTHER" id="PTHR33727:SF5">
    <property type="entry name" value="PROTEIN, PUTATIVE (DUF3317)-RELATED"/>
    <property type="match status" value="1"/>
</dbReference>
<dbReference type="InterPro" id="IPR024512">
    <property type="entry name" value="Ser_palmitoyltrfase_ssu-like"/>
</dbReference>
<evidence type="ECO:0000313" key="8">
    <source>
        <dbReference type="Proteomes" id="UP001396334"/>
    </source>
</evidence>
<comment type="subcellular location">
    <subcellularLocation>
        <location evidence="1">Endoplasmic reticulum membrane</location>
        <topology evidence="1">Multi-pass membrane protein</topology>
    </subcellularLocation>
</comment>
<evidence type="ECO:0000256" key="3">
    <source>
        <dbReference type="ARBA" id="ARBA00022824"/>
    </source>
</evidence>
<accession>A0ABR2QQL7</accession>
<evidence type="ECO:0000256" key="5">
    <source>
        <dbReference type="ARBA" id="ARBA00023136"/>
    </source>
</evidence>
<feature type="transmembrane region" description="Helical" evidence="6">
    <location>
        <begin position="173"/>
        <end position="190"/>
    </location>
</feature>
<evidence type="ECO:0000256" key="6">
    <source>
        <dbReference type="SAM" id="Phobius"/>
    </source>
</evidence>
<protein>
    <submittedName>
        <fullName evidence="7">Uncharacterized protein</fullName>
    </submittedName>
</protein>
<proteinExistence type="predicted"/>
<keyword evidence="2 6" id="KW-0812">Transmembrane</keyword>
<evidence type="ECO:0000256" key="2">
    <source>
        <dbReference type="ARBA" id="ARBA00022692"/>
    </source>
</evidence>
<keyword evidence="8" id="KW-1185">Reference proteome</keyword>